<evidence type="ECO:0000256" key="2">
    <source>
        <dbReference type="ARBA" id="ARBA00023015"/>
    </source>
</evidence>
<evidence type="ECO:0000313" key="7">
    <source>
        <dbReference type="Proteomes" id="UP000199137"/>
    </source>
</evidence>
<protein>
    <submittedName>
        <fullName evidence="6">DNA-binding transcriptional regulator, LysR family</fullName>
    </submittedName>
</protein>
<dbReference type="Proteomes" id="UP000199137">
    <property type="component" value="Unassembled WGS sequence"/>
</dbReference>
<keyword evidence="4" id="KW-0804">Transcription</keyword>
<dbReference type="PANTHER" id="PTHR30346:SF17">
    <property type="entry name" value="LYSR FAMILY TRANSCRIPTIONAL REGULATOR"/>
    <property type="match status" value="1"/>
</dbReference>
<dbReference type="InterPro" id="IPR036388">
    <property type="entry name" value="WH-like_DNA-bd_sf"/>
</dbReference>
<evidence type="ECO:0000256" key="1">
    <source>
        <dbReference type="ARBA" id="ARBA00009437"/>
    </source>
</evidence>
<dbReference type="STRING" id="112413.SAMN05421854_120119"/>
<dbReference type="PROSITE" id="PS50931">
    <property type="entry name" value="HTH_LYSR"/>
    <property type="match status" value="1"/>
</dbReference>
<organism evidence="6 7">
    <name type="scientific">Amycolatopsis rubida</name>
    <dbReference type="NCBI Taxonomy" id="112413"/>
    <lineage>
        <taxon>Bacteria</taxon>
        <taxon>Bacillati</taxon>
        <taxon>Actinomycetota</taxon>
        <taxon>Actinomycetes</taxon>
        <taxon>Pseudonocardiales</taxon>
        <taxon>Pseudonocardiaceae</taxon>
        <taxon>Amycolatopsis</taxon>
    </lineage>
</organism>
<accession>A0A1I6ARR9</accession>
<dbReference type="InterPro" id="IPR005119">
    <property type="entry name" value="LysR_subst-bd"/>
</dbReference>
<evidence type="ECO:0000256" key="4">
    <source>
        <dbReference type="ARBA" id="ARBA00023163"/>
    </source>
</evidence>
<comment type="similarity">
    <text evidence="1">Belongs to the LysR transcriptional regulatory family.</text>
</comment>
<evidence type="ECO:0000259" key="5">
    <source>
        <dbReference type="PROSITE" id="PS50931"/>
    </source>
</evidence>
<sequence>MEVELRHLRAFVTVAACGTFTAASRELLITQPALTRTIQQFEESVGTRLLERTPHGVVPTEAGGELLGRLRIVLRDLDAALAAAGGNAGLRIGFQWALPDPWASDLLTAFETATGATATLLRRDDIVAALYSGDVDAALVRGEIGASGISGSLLFEEDRLAAVAASSELAARAELDWADLAAHPVVVNTVSGATSPLDWPPENRPARVTQCGSYDEWLTIIASGRAVGSTTTSAAEAHTHARVAHIPLRNAPRVALRLLWPARRSSDPLLRRFSELARSVQRAS</sequence>
<dbReference type="Pfam" id="PF00126">
    <property type="entry name" value="HTH_1"/>
    <property type="match status" value="1"/>
</dbReference>
<feature type="domain" description="HTH lysR-type" evidence="5">
    <location>
        <begin position="3"/>
        <end position="60"/>
    </location>
</feature>
<evidence type="ECO:0000313" key="6">
    <source>
        <dbReference type="EMBL" id="SFQ71384.1"/>
    </source>
</evidence>
<keyword evidence="3 6" id="KW-0238">DNA-binding</keyword>
<dbReference type="EMBL" id="FOWC01000020">
    <property type="protein sequence ID" value="SFQ71384.1"/>
    <property type="molecule type" value="Genomic_DNA"/>
</dbReference>
<name>A0A1I6ARR9_9PSEU</name>
<proteinExistence type="inferred from homology"/>
<dbReference type="Pfam" id="PF03466">
    <property type="entry name" value="LysR_substrate"/>
    <property type="match status" value="1"/>
</dbReference>
<gene>
    <name evidence="6" type="ORF">SAMN05421854_120119</name>
</gene>
<dbReference type="FunFam" id="1.10.10.10:FF:000001">
    <property type="entry name" value="LysR family transcriptional regulator"/>
    <property type="match status" value="1"/>
</dbReference>
<dbReference type="GO" id="GO:0003700">
    <property type="term" value="F:DNA-binding transcription factor activity"/>
    <property type="evidence" value="ECO:0007669"/>
    <property type="project" value="InterPro"/>
</dbReference>
<dbReference type="PANTHER" id="PTHR30346">
    <property type="entry name" value="TRANSCRIPTIONAL DUAL REGULATOR HCAR-RELATED"/>
    <property type="match status" value="1"/>
</dbReference>
<dbReference type="RefSeq" id="WP_093576894.1">
    <property type="nucleotide sequence ID" value="NZ_FOWC01000020.1"/>
</dbReference>
<dbReference type="Gene3D" id="3.40.190.10">
    <property type="entry name" value="Periplasmic binding protein-like II"/>
    <property type="match status" value="2"/>
</dbReference>
<dbReference type="InterPro" id="IPR000847">
    <property type="entry name" value="LysR_HTH_N"/>
</dbReference>
<reference evidence="6 7" key="1">
    <citation type="submission" date="2016-10" db="EMBL/GenBank/DDBJ databases">
        <authorList>
            <person name="de Groot N.N."/>
        </authorList>
    </citation>
    <scope>NUCLEOTIDE SEQUENCE [LARGE SCALE GENOMIC DNA]</scope>
    <source>
        <strain evidence="6 7">DSM 44637</strain>
    </source>
</reference>
<dbReference type="GO" id="GO:0003677">
    <property type="term" value="F:DNA binding"/>
    <property type="evidence" value="ECO:0007669"/>
    <property type="project" value="UniProtKB-KW"/>
</dbReference>
<dbReference type="AlphaFoldDB" id="A0A1I6ARR9"/>
<evidence type="ECO:0000256" key="3">
    <source>
        <dbReference type="ARBA" id="ARBA00023125"/>
    </source>
</evidence>
<dbReference type="SUPFAM" id="SSF46785">
    <property type="entry name" value="Winged helix' DNA-binding domain"/>
    <property type="match status" value="1"/>
</dbReference>
<dbReference type="OrthoDB" id="3636008at2"/>
<dbReference type="Gene3D" id="1.10.10.10">
    <property type="entry name" value="Winged helix-like DNA-binding domain superfamily/Winged helix DNA-binding domain"/>
    <property type="match status" value="1"/>
</dbReference>
<dbReference type="GO" id="GO:0032993">
    <property type="term" value="C:protein-DNA complex"/>
    <property type="evidence" value="ECO:0007669"/>
    <property type="project" value="TreeGrafter"/>
</dbReference>
<dbReference type="PRINTS" id="PR00039">
    <property type="entry name" value="HTHLYSR"/>
</dbReference>
<dbReference type="SUPFAM" id="SSF53850">
    <property type="entry name" value="Periplasmic binding protein-like II"/>
    <property type="match status" value="1"/>
</dbReference>
<keyword evidence="2" id="KW-0805">Transcription regulation</keyword>
<dbReference type="InterPro" id="IPR036390">
    <property type="entry name" value="WH_DNA-bd_sf"/>
</dbReference>